<proteinExistence type="predicted"/>
<feature type="domain" description="Calcineurin-like phosphoesterase" evidence="1">
    <location>
        <begin position="2"/>
        <end position="194"/>
    </location>
</feature>
<dbReference type="Pfam" id="PF00149">
    <property type="entry name" value="Metallophos"/>
    <property type="match status" value="1"/>
</dbReference>
<dbReference type="InterPro" id="IPR004843">
    <property type="entry name" value="Calcineurin-like_PHP"/>
</dbReference>
<gene>
    <name evidence="2" type="ORF">HYG85_22185</name>
</gene>
<keyword evidence="3" id="KW-1185">Reference proteome</keyword>
<evidence type="ECO:0000313" key="2">
    <source>
        <dbReference type="EMBL" id="QUH31487.1"/>
    </source>
</evidence>
<dbReference type="AlphaFoldDB" id="A0A8J8MEI4"/>
<dbReference type="InterPro" id="IPR014578">
    <property type="entry name" value="Pesterase_CT488"/>
</dbReference>
<dbReference type="KEGG" id="vgu:HYG85_22185"/>
<dbReference type="GO" id="GO:0016787">
    <property type="term" value="F:hydrolase activity"/>
    <property type="evidence" value="ECO:0007669"/>
    <property type="project" value="InterPro"/>
</dbReference>
<organism evidence="2 3">
    <name type="scientific">Vallitalea guaymasensis</name>
    <dbReference type="NCBI Taxonomy" id="1185412"/>
    <lineage>
        <taxon>Bacteria</taxon>
        <taxon>Bacillati</taxon>
        <taxon>Bacillota</taxon>
        <taxon>Clostridia</taxon>
        <taxon>Lachnospirales</taxon>
        <taxon>Vallitaleaceae</taxon>
        <taxon>Vallitalea</taxon>
    </lineage>
</organism>
<evidence type="ECO:0000313" key="3">
    <source>
        <dbReference type="Proteomes" id="UP000677305"/>
    </source>
</evidence>
<dbReference type="InterPro" id="IPR029052">
    <property type="entry name" value="Metallo-depent_PP-like"/>
</dbReference>
<reference evidence="2 3" key="1">
    <citation type="submission" date="2020-07" db="EMBL/GenBank/DDBJ databases">
        <title>Vallitalea guaymasensis genome.</title>
        <authorList>
            <person name="Postec A."/>
        </authorList>
    </citation>
    <scope>NUCLEOTIDE SEQUENCE [LARGE SCALE GENOMIC DNA]</scope>
    <source>
        <strain evidence="2 3">Ra1766G1</strain>
    </source>
</reference>
<dbReference type="Proteomes" id="UP000677305">
    <property type="component" value="Chromosome"/>
</dbReference>
<dbReference type="PANTHER" id="PTHR31302:SF22">
    <property type="entry name" value="PHOSPHOESTERASE"/>
    <property type="match status" value="1"/>
</dbReference>
<dbReference type="EMBL" id="CP058561">
    <property type="protein sequence ID" value="QUH31487.1"/>
    <property type="molecule type" value="Genomic_DNA"/>
</dbReference>
<name>A0A8J8MEI4_9FIRM</name>
<dbReference type="InterPro" id="IPR051158">
    <property type="entry name" value="Metallophosphoesterase_sf"/>
</dbReference>
<evidence type="ECO:0000259" key="1">
    <source>
        <dbReference type="Pfam" id="PF00149"/>
    </source>
</evidence>
<dbReference type="PANTHER" id="PTHR31302">
    <property type="entry name" value="TRANSMEMBRANE PROTEIN WITH METALLOPHOSPHOESTERASE DOMAIN-RELATED"/>
    <property type="match status" value="1"/>
</dbReference>
<dbReference type="SUPFAM" id="SSF56300">
    <property type="entry name" value="Metallo-dependent phosphatases"/>
    <property type="match status" value="1"/>
</dbReference>
<dbReference type="Gene3D" id="3.60.21.10">
    <property type="match status" value="1"/>
</dbReference>
<accession>A0A8J8MEI4</accession>
<dbReference type="PIRSF" id="PIRSF033094">
    <property type="entry name" value="Pesterase_CT488"/>
    <property type="match status" value="1"/>
</dbReference>
<protein>
    <submittedName>
        <fullName evidence="2">Metallophosphoesterase</fullName>
    </submittedName>
</protein>
<dbReference type="RefSeq" id="WP_212691484.1">
    <property type="nucleotide sequence ID" value="NZ_CP058561.1"/>
</dbReference>
<sequence length="229" mass="27041">MIYAIGDLHLSFSNDKPMKVFGQHWDKHYIKIKNDWEKRVKDDDLVLVPGDISWAMKLEEASEDIKFISQLPGRKILVKGNHDYWWNSLSKVSTMYKELDFIQNNSIIYNNIAICGTRGWICPNETKFTKDDEKLYNREVNRMEIALKSIREQVNKIYVMSHFPPTNDKLEPSDFTRLYNEYNVDKVIYGHLHGEESFKMGLQGVVDDIEYILVSCDYLDFKLKIIDRE</sequence>